<keyword evidence="3" id="KW-0804">Transcription</keyword>
<dbReference type="PROSITE" id="PS50977">
    <property type="entry name" value="HTH_TETR_2"/>
    <property type="match status" value="1"/>
</dbReference>
<dbReference type="EMBL" id="BAABHM010000011">
    <property type="protein sequence ID" value="GAA4700899.1"/>
    <property type="molecule type" value="Genomic_DNA"/>
</dbReference>
<sequence>MTIRNVPPGPISPPEHPDTEPHGTEPVDIEARLLASAAELVATRGTRGLSVTELARAAGVSRPTVYRRWESAQDVLRALLVHRAQRVITAVGPHASDRATVVEKVVRFSELLRTDPVYGRLLTHEPEVFTQYAFQRIGRSQRVSLEWLAAALTAAQEGGTVRQGPASDLAVMVLLITQSTVLSYKTVTTVIDAGALRTELAHALDGYLRP</sequence>
<dbReference type="PANTHER" id="PTHR30055:SF238">
    <property type="entry name" value="MYCOFACTOCIN BIOSYNTHESIS TRANSCRIPTIONAL REGULATOR MFTR-RELATED"/>
    <property type="match status" value="1"/>
</dbReference>
<dbReference type="Pfam" id="PF00440">
    <property type="entry name" value="TetR_N"/>
    <property type="match status" value="1"/>
</dbReference>
<keyword evidence="2 4" id="KW-0238">DNA-binding</keyword>
<evidence type="ECO:0000256" key="5">
    <source>
        <dbReference type="SAM" id="MobiDB-lite"/>
    </source>
</evidence>
<evidence type="ECO:0000256" key="2">
    <source>
        <dbReference type="ARBA" id="ARBA00023125"/>
    </source>
</evidence>
<dbReference type="InterPro" id="IPR001647">
    <property type="entry name" value="HTH_TetR"/>
</dbReference>
<dbReference type="PRINTS" id="PR00455">
    <property type="entry name" value="HTHTETR"/>
</dbReference>
<dbReference type="RefSeq" id="WP_253867206.1">
    <property type="nucleotide sequence ID" value="NZ_BAABHM010000011.1"/>
</dbReference>
<reference evidence="8" key="1">
    <citation type="journal article" date="2019" name="Int. J. Syst. Evol. Microbiol.">
        <title>The Global Catalogue of Microorganisms (GCM) 10K type strain sequencing project: providing services to taxonomists for standard genome sequencing and annotation.</title>
        <authorList>
            <consortium name="The Broad Institute Genomics Platform"/>
            <consortium name="The Broad Institute Genome Sequencing Center for Infectious Disease"/>
            <person name="Wu L."/>
            <person name="Ma J."/>
        </authorList>
    </citation>
    <scope>NUCLEOTIDE SEQUENCE [LARGE SCALE GENOMIC DNA]</scope>
    <source>
        <strain evidence="8">JCM 17975</strain>
    </source>
</reference>
<feature type="DNA-binding region" description="H-T-H motif" evidence="4">
    <location>
        <begin position="50"/>
        <end position="69"/>
    </location>
</feature>
<evidence type="ECO:0000256" key="3">
    <source>
        <dbReference type="ARBA" id="ARBA00023163"/>
    </source>
</evidence>
<proteinExistence type="predicted"/>
<keyword evidence="8" id="KW-1185">Reference proteome</keyword>
<organism evidence="7 8">
    <name type="scientific">Promicromonospora umidemergens</name>
    <dbReference type="NCBI Taxonomy" id="629679"/>
    <lineage>
        <taxon>Bacteria</taxon>
        <taxon>Bacillati</taxon>
        <taxon>Actinomycetota</taxon>
        <taxon>Actinomycetes</taxon>
        <taxon>Micrococcales</taxon>
        <taxon>Promicromonosporaceae</taxon>
        <taxon>Promicromonospora</taxon>
    </lineage>
</organism>
<dbReference type="SUPFAM" id="SSF46689">
    <property type="entry name" value="Homeodomain-like"/>
    <property type="match status" value="1"/>
</dbReference>
<keyword evidence="1" id="KW-0805">Transcription regulation</keyword>
<accession>A0ABP8X4Y0</accession>
<evidence type="ECO:0000313" key="7">
    <source>
        <dbReference type="EMBL" id="GAA4700899.1"/>
    </source>
</evidence>
<feature type="compositionally biased region" description="Basic and acidic residues" evidence="5">
    <location>
        <begin position="15"/>
        <end position="25"/>
    </location>
</feature>
<dbReference type="PANTHER" id="PTHR30055">
    <property type="entry name" value="HTH-TYPE TRANSCRIPTIONAL REGULATOR RUTR"/>
    <property type="match status" value="1"/>
</dbReference>
<evidence type="ECO:0000256" key="4">
    <source>
        <dbReference type="PROSITE-ProRule" id="PRU00335"/>
    </source>
</evidence>
<evidence type="ECO:0000313" key="8">
    <source>
        <dbReference type="Proteomes" id="UP001500843"/>
    </source>
</evidence>
<comment type="caution">
    <text evidence="7">The sequence shown here is derived from an EMBL/GenBank/DDBJ whole genome shotgun (WGS) entry which is preliminary data.</text>
</comment>
<dbReference type="Proteomes" id="UP001500843">
    <property type="component" value="Unassembled WGS sequence"/>
</dbReference>
<dbReference type="Gene3D" id="1.10.357.10">
    <property type="entry name" value="Tetracycline Repressor, domain 2"/>
    <property type="match status" value="1"/>
</dbReference>
<gene>
    <name evidence="7" type="ORF">GCM10023198_22300</name>
</gene>
<evidence type="ECO:0000256" key="1">
    <source>
        <dbReference type="ARBA" id="ARBA00023015"/>
    </source>
</evidence>
<dbReference type="SUPFAM" id="SSF48498">
    <property type="entry name" value="Tetracyclin repressor-like, C-terminal domain"/>
    <property type="match status" value="1"/>
</dbReference>
<feature type="domain" description="HTH tetR-type" evidence="6">
    <location>
        <begin position="27"/>
        <end position="87"/>
    </location>
</feature>
<dbReference type="InterPro" id="IPR009057">
    <property type="entry name" value="Homeodomain-like_sf"/>
</dbReference>
<dbReference type="InterPro" id="IPR036271">
    <property type="entry name" value="Tet_transcr_reg_TetR-rel_C_sf"/>
</dbReference>
<protein>
    <submittedName>
        <fullName evidence="7">TetR/AcrR family transcriptional regulator</fullName>
    </submittedName>
</protein>
<feature type="region of interest" description="Disordered" evidence="5">
    <location>
        <begin position="1"/>
        <end position="25"/>
    </location>
</feature>
<evidence type="ECO:0000259" key="6">
    <source>
        <dbReference type="PROSITE" id="PS50977"/>
    </source>
</evidence>
<dbReference type="InterPro" id="IPR050109">
    <property type="entry name" value="HTH-type_TetR-like_transc_reg"/>
</dbReference>
<name>A0ABP8X4Y0_9MICO</name>